<dbReference type="GO" id="GO:0006351">
    <property type="term" value="P:DNA-templated transcription"/>
    <property type="evidence" value="ECO:0007669"/>
    <property type="project" value="InterPro"/>
</dbReference>
<reference evidence="10" key="1">
    <citation type="submission" date="2015-05" db="EMBL/GenBank/DDBJ databases">
        <authorList>
            <person name="Wang D.B."/>
            <person name="Wang M."/>
        </authorList>
    </citation>
    <scope>NUCLEOTIDE SEQUENCE</scope>
    <source>
        <strain evidence="10">36-1</strain>
    </source>
</reference>
<keyword evidence="1" id="KW-0479">Metal-binding</keyword>
<dbReference type="SMART" id="SM00906">
    <property type="entry name" value="Fungal_trans"/>
    <property type="match status" value="1"/>
</dbReference>
<feature type="domain" description="Xylanolytic transcriptional activator regulatory" evidence="8">
    <location>
        <begin position="297"/>
        <end position="375"/>
    </location>
</feature>
<reference evidence="9 12" key="4">
    <citation type="journal article" date="2024" name="Microbiol. Resour. Announc.">
        <title>Genome annotations for the ascomycete fungi Trichoderma harzianum, Trichoderma aggressivum, and Purpureocillium lilacinum.</title>
        <authorList>
            <person name="Beijen E.P.W."/>
            <person name="Ohm R.A."/>
        </authorList>
    </citation>
    <scope>NUCLEOTIDE SEQUENCE [LARGE SCALE GENOMIC DNA]</scope>
    <source>
        <strain evidence="9 12">CBS 150709</strain>
    </source>
</reference>
<dbReference type="GO" id="GO:0003677">
    <property type="term" value="F:DNA binding"/>
    <property type="evidence" value="ECO:0007669"/>
    <property type="project" value="UniProtKB-KW"/>
</dbReference>
<feature type="region of interest" description="Disordered" evidence="7">
    <location>
        <begin position="718"/>
        <end position="744"/>
    </location>
</feature>
<dbReference type="Proteomes" id="UP001287286">
    <property type="component" value="Unassembled WGS sequence"/>
</dbReference>
<feature type="region of interest" description="Disordered" evidence="7">
    <location>
        <begin position="81"/>
        <end position="107"/>
    </location>
</feature>
<sequence length="848" mass="93938">MRPQTPLLALRQGRHRVRFERHGREAKVRVPSLAEERVADSCHRPVSKGYVQALEGQIASLELVIRKLALADNEERDAILSELPVSTAPPGDESAIESKSPTSSTPDHKLVAARLRAGQMRRPRDSQVTQFFGGTSSFQIHFSQDVPPPGFDGQPAATTSHSDTNASSLVSSGSGADAEELSPGSGCFRYAPHDQTSQTLMATFFKEQYQYNMVVYREYFLRDYDVGSGRYYSDVLLYSICALAALQYDESLGLSDTFSGQAQTLLYSTLDNPDLTILQALVLLGYREIAVGKTSKGWLFCGMAFRLAHEMGLHLDPSNWDGYTGCLRDREILRRVYWAVFIADKQLSLYFGRPPALHPSESDVRNTIRMQYPADWQGLLETYICKTATVASWEDGVAIVGSLIYQAELSKIIHVMITDLFENRRAGVDPAIAAAKSRKIHVSLTKWLSSLPGTLHWNQWTVGQVHSSVLHLHMLFHTVMIILHRPPSNMFEKPEIAESEDVEICYESLQAILRLMRTYSRYYRYRSLPLDFVHTLSTAAGTVMMKRFLQGSSWDDPDIDRSLSLITEAMDEIQNTWPCVKEIRECVARARMVQTMAPPEVPLNAPDLMNGLDVDDTTMAGFMANFGDDLGTLITDEFLSFRAQPGLLRVGRCTNIWRRMTALQFSNIVKSSSFCRDCIIWAEERASCQAVQGPGTRQRVSRLAIHPVAADDLKCRDTDAQRGAKHEPAKSRSNQLLGQRTHLGGDGEVHGPFEDCCGSSAGDWRVGPKPWAKTEGDSVTIPVAHDSAPVRLIPGSFGLLIRTIVLDALPSDSATLDTEPVDDGATCTKDTPADEADLLCVLVAALGG</sequence>
<gene>
    <name evidence="10" type="ORF">PCL_07669</name>
    <name evidence="9" type="ORF">Purlil1_4444</name>
</gene>
<evidence type="ECO:0000256" key="5">
    <source>
        <dbReference type="ARBA" id="ARBA00023163"/>
    </source>
</evidence>
<dbReference type="InterPro" id="IPR051615">
    <property type="entry name" value="Transcr_Regulatory_Elem"/>
</dbReference>
<evidence type="ECO:0000256" key="4">
    <source>
        <dbReference type="ARBA" id="ARBA00023125"/>
    </source>
</evidence>
<dbReference type="InterPro" id="IPR007219">
    <property type="entry name" value="XnlR_reg_dom"/>
</dbReference>
<feature type="compositionally biased region" description="Basic and acidic residues" evidence="7">
    <location>
        <begin position="718"/>
        <end position="730"/>
    </location>
</feature>
<evidence type="ECO:0000313" key="9">
    <source>
        <dbReference type="EMBL" id="KAK4091430.1"/>
    </source>
</evidence>
<keyword evidence="3" id="KW-0805">Transcription regulation</keyword>
<keyword evidence="6" id="KW-0539">Nucleus</keyword>
<evidence type="ECO:0000313" key="11">
    <source>
        <dbReference type="Proteomes" id="UP000245956"/>
    </source>
</evidence>
<proteinExistence type="predicted"/>
<evidence type="ECO:0000256" key="2">
    <source>
        <dbReference type="ARBA" id="ARBA00022833"/>
    </source>
</evidence>
<comment type="caution">
    <text evidence="10">The sequence shown here is derived from an EMBL/GenBank/DDBJ whole genome shotgun (WGS) entry which is preliminary data.</text>
</comment>
<feature type="compositionally biased region" description="Polar residues" evidence="7">
    <location>
        <begin position="156"/>
        <end position="174"/>
    </location>
</feature>
<protein>
    <submittedName>
        <fullName evidence="9">Transcriptional regulator family: Fungal Specific TF</fullName>
    </submittedName>
</protein>
<dbReference type="GO" id="GO:0008270">
    <property type="term" value="F:zinc ion binding"/>
    <property type="evidence" value="ECO:0007669"/>
    <property type="project" value="InterPro"/>
</dbReference>
<dbReference type="PANTHER" id="PTHR31313">
    <property type="entry name" value="TY1 ENHANCER ACTIVATOR"/>
    <property type="match status" value="1"/>
</dbReference>
<dbReference type="Proteomes" id="UP000245956">
    <property type="component" value="Unassembled WGS sequence"/>
</dbReference>
<dbReference type="Pfam" id="PF04082">
    <property type="entry name" value="Fungal_trans"/>
    <property type="match status" value="1"/>
</dbReference>
<feature type="region of interest" description="Disordered" evidence="7">
    <location>
        <begin position="143"/>
        <end position="180"/>
    </location>
</feature>
<evidence type="ECO:0000256" key="1">
    <source>
        <dbReference type="ARBA" id="ARBA00022723"/>
    </source>
</evidence>
<keyword evidence="5" id="KW-0804">Transcription</keyword>
<name>A0A2U3EIK6_PURLI</name>
<reference evidence="10 11" key="2">
    <citation type="journal article" date="2016" name="Front. Microbiol.">
        <title>Genome and transcriptome sequences reveal the specific parasitism of the nematophagous Purpureocillium lilacinum 36-1.</title>
        <authorList>
            <person name="Xie J."/>
            <person name="Li S."/>
            <person name="Mo C."/>
            <person name="Xiao X."/>
            <person name="Peng D."/>
            <person name="Wang G."/>
            <person name="Xiao Y."/>
        </authorList>
    </citation>
    <scope>NUCLEOTIDE SEQUENCE [LARGE SCALE GENOMIC DNA]</scope>
    <source>
        <strain evidence="10 11">36-1</strain>
    </source>
</reference>
<accession>A0A2U3EIK6</accession>
<evidence type="ECO:0000256" key="6">
    <source>
        <dbReference type="ARBA" id="ARBA00023242"/>
    </source>
</evidence>
<evidence type="ECO:0000259" key="8">
    <source>
        <dbReference type="SMART" id="SM00906"/>
    </source>
</evidence>
<dbReference type="EMBL" id="LCWV01000003">
    <property type="protein sequence ID" value="PWI74355.1"/>
    <property type="molecule type" value="Genomic_DNA"/>
</dbReference>
<dbReference type="EMBL" id="JAWRVI010000012">
    <property type="protein sequence ID" value="KAK4091430.1"/>
    <property type="molecule type" value="Genomic_DNA"/>
</dbReference>
<evidence type="ECO:0000313" key="12">
    <source>
        <dbReference type="Proteomes" id="UP001287286"/>
    </source>
</evidence>
<dbReference type="AlphaFoldDB" id="A0A2U3EIK6"/>
<organism evidence="10 11">
    <name type="scientific">Purpureocillium lilacinum</name>
    <name type="common">Paecilomyces lilacinus</name>
    <dbReference type="NCBI Taxonomy" id="33203"/>
    <lineage>
        <taxon>Eukaryota</taxon>
        <taxon>Fungi</taxon>
        <taxon>Dikarya</taxon>
        <taxon>Ascomycota</taxon>
        <taxon>Pezizomycotina</taxon>
        <taxon>Sordariomycetes</taxon>
        <taxon>Hypocreomycetidae</taxon>
        <taxon>Hypocreales</taxon>
        <taxon>Ophiocordycipitaceae</taxon>
        <taxon>Purpureocillium</taxon>
    </lineage>
</organism>
<keyword evidence="4" id="KW-0238">DNA-binding</keyword>
<reference evidence="9" key="3">
    <citation type="submission" date="2023-11" db="EMBL/GenBank/DDBJ databases">
        <authorList>
            <person name="Beijen E."/>
            <person name="Ohm R.A."/>
        </authorList>
    </citation>
    <scope>NUCLEOTIDE SEQUENCE</scope>
    <source>
        <strain evidence="9">CBS 150709</strain>
    </source>
</reference>
<evidence type="ECO:0000313" key="10">
    <source>
        <dbReference type="EMBL" id="PWI74355.1"/>
    </source>
</evidence>
<keyword evidence="12" id="KW-1185">Reference proteome</keyword>
<dbReference type="CDD" id="cd12148">
    <property type="entry name" value="fungal_TF_MHR"/>
    <property type="match status" value="1"/>
</dbReference>
<keyword evidence="2" id="KW-0862">Zinc</keyword>
<dbReference type="PANTHER" id="PTHR31313:SF81">
    <property type="entry name" value="TY1 ENHANCER ACTIVATOR"/>
    <property type="match status" value="1"/>
</dbReference>
<evidence type="ECO:0000256" key="3">
    <source>
        <dbReference type="ARBA" id="ARBA00023015"/>
    </source>
</evidence>
<evidence type="ECO:0000256" key="7">
    <source>
        <dbReference type="SAM" id="MobiDB-lite"/>
    </source>
</evidence>